<gene>
    <name evidence="1" type="ORF">BB934_27410</name>
</gene>
<dbReference type="AlphaFoldDB" id="A0A1B2ENE0"/>
<evidence type="ECO:0000313" key="1">
    <source>
        <dbReference type="EMBL" id="ANY81498.1"/>
    </source>
</evidence>
<sequence length="159" mass="17310">METVLFMSSLSEPVNQGSRPRSRVTVATAATRMAGKTATRLNNPTIRTWRPAAAAPALRSRTSFRVCQATIPRSRAISSPFIRNTHTTTLWVGSTGVAPARIRKVARADASADSTAPYPSQPRPLWDGSTVCRCPMVSWSIKTEAPRDRVPSDRHPVLG</sequence>
<dbReference type="EMBL" id="CP016616">
    <property type="protein sequence ID" value="ANY81498.1"/>
    <property type="molecule type" value="Genomic_DNA"/>
</dbReference>
<name>A0A1B2ENE0_9HYPH</name>
<dbReference type="KEGG" id="moc:BB934_27410"/>
<proteinExistence type="predicted"/>
<reference evidence="1" key="1">
    <citation type="submission" date="2016-07" db="EMBL/GenBank/DDBJ databases">
        <title>Microvirga ossetica sp. nov. a new species of rhizobia isolated from root nodules of the legume species Vicia alpestris Steven originated from North Ossetia region in the Caucasus.</title>
        <authorList>
            <person name="Safronova V.I."/>
            <person name="Kuznetsova I.G."/>
            <person name="Sazanova A.L."/>
            <person name="Belimov A."/>
            <person name="Andronov E."/>
            <person name="Osledkin Y.S."/>
            <person name="Onishchuk O.P."/>
            <person name="Kurchak O.N."/>
            <person name="Shaposhnikov A.I."/>
            <person name="Willems A."/>
            <person name="Tikhonovich I.A."/>
        </authorList>
    </citation>
    <scope>NUCLEOTIDE SEQUENCE [LARGE SCALE GENOMIC DNA]</scope>
    <source>
        <strain evidence="1">V5/3M</strain>
    </source>
</reference>
<organism evidence="1">
    <name type="scientific">Microvirga ossetica</name>
    <dbReference type="NCBI Taxonomy" id="1882682"/>
    <lineage>
        <taxon>Bacteria</taxon>
        <taxon>Pseudomonadati</taxon>
        <taxon>Pseudomonadota</taxon>
        <taxon>Alphaproteobacteria</taxon>
        <taxon>Hyphomicrobiales</taxon>
        <taxon>Methylobacteriaceae</taxon>
        <taxon>Microvirga</taxon>
    </lineage>
</organism>
<protein>
    <submittedName>
        <fullName evidence="1">Uncharacterized protein</fullName>
    </submittedName>
</protein>
<accession>A0A1B2ENE0</accession>